<keyword evidence="13" id="KW-0653">Protein transport</keyword>
<comment type="similarity">
    <text evidence="4">Belongs to the syntaxin family.</text>
</comment>
<evidence type="ECO:0000256" key="9">
    <source>
        <dbReference type="ARBA" id="ARBA00022676"/>
    </source>
</evidence>
<protein>
    <recommendedName>
        <fullName evidence="7">GDP-fucose protein O-fucosyltransferase 1</fullName>
        <ecNumber evidence="6">2.4.1.221</ecNumber>
    </recommendedName>
    <alternativeName>
        <fullName evidence="23">Peptide-O-fucosyltransferase 1</fullName>
    </alternativeName>
</protein>
<dbReference type="OrthoDB" id="10050276at2759"/>
<dbReference type="PANTHER" id="PTHR21420">
    <property type="entry name" value="GDP-FUCOSE PROTEIN O-FUCOSYLTRANSFERASE 1"/>
    <property type="match status" value="1"/>
</dbReference>
<evidence type="ECO:0000256" key="10">
    <source>
        <dbReference type="ARBA" id="ARBA00022679"/>
    </source>
</evidence>
<dbReference type="Gene3D" id="1.20.58.90">
    <property type="match status" value="1"/>
</dbReference>
<keyword evidence="15" id="KW-1133">Transmembrane helix</keyword>
<evidence type="ECO:0000256" key="11">
    <source>
        <dbReference type="ARBA" id="ARBA00022692"/>
    </source>
</evidence>
<keyword evidence="28" id="KW-1185">Reference proteome</keyword>
<evidence type="ECO:0000256" key="20">
    <source>
        <dbReference type="ARBA" id="ARBA00023180"/>
    </source>
</evidence>
<comment type="catalytic activity">
    <reaction evidence="25">
        <text>L-seryl-[protein] + GDP-beta-L-fucose = 3-O-(alpha-L-fucosyl)-L-seryl-[protein] + GDP + H(+)</text>
        <dbReference type="Rhea" id="RHEA:63644"/>
        <dbReference type="Rhea" id="RHEA-COMP:9863"/>
        <dbReference type="Rhea" id="RHEA-COMP:17914"/>
        <dbReference type="ChEBI" id="CHEBI:15378"/>
        <dbReference type="ChEBI" id="CHEBI:29999"/>
        <dbReference type="ChEBI" id="CHEBI:57273"/>
        <dbReference type="ChEBI" id="CHEBI:58189"/>
        <dbReference type="ChEBI" id="CHEBI:189632"/>
        <dbReference type="EC" id="2.4.1.221"/>
    </reaction>
    <physiologicalReaction direction="left-to-right" evidence="25">
        <dbReference type="Rhea" id="RHEA:63645"/>
    </physiologicalReaction>
</comment>
<keyword evidence="8" id="KW-0813">Transport</keyword>
<keyword evidence="17" id="KW-0175">Coiled coil</keyword>
<dbReference type="EMBL" id="LIAE01006841">
    <property type="protein sequence ID" value="PAV84512.1"/>
    <property type="molecule type" value="Genomic_DNA"/>
</dbReference>
<evidence type="ECO:0000256" key="3">
    <source>
        <dbReference type="ARBA" id="ARBA00004922"/>
    </source>
</evidence>
<keyword evidence="12" id="KW-0256">Endoplasmic reticulum</keyword>
<dbReference type="UniPathway" id="UPA00378"/>
<evidence type="ECO:0000256" key="5">
    <source>
        <dbReference type="ARBA" id="ARBA00010626"/>
    </source>
</evidence>
<keyword evidence="19" id="KW-1015">Disulfide bond</keyword>
<evidence type="ECO:0000256" key="2">
    <source>
        <dbReference type="ARBA" id="ARBA00004409"/>
    </source>
</evidence>
<evidence type="ECO:0000256" key="8">
    <source>
        <dbReference type="ARBA" id="ARBA00022448"/>
    </source>
</evidence>
<keyword evidence="22" id="KW-0119">Carbohydrate metabolism</keyword>
<dbReference type="Pfam" id="PF09177">
    <property type="entry name" value="STX6_10_61_N"/>
    <property type="match status" value="1"/>
</dbReference>
<keyword evidence="20" id="KW-0325">Glycoprotein</keyword>
<dbReference type="GO" id="GO:0048193">
    <property type="term" value="P:Golgi vesicle transport"/>
    <property type="evidence" value="ECO:0007669"/>
    <property type="project" value="InterPro"/>
</dbReference>
<evidence type="ECO:0000256" key="6">
    <source>
        <dbReference type="ARBA" id="ARBA00012196"/>
    </source>
</evidence>
<evidence type="ECO:0000256" key="14">
    <source>
        <dbReference type="ARBA" id="ARBA00022976"/>
    </source>
</evidence>
<sequence length="582" mass="66319">ELEQTLITATRLLERTQSSNTQNNKNYEWCLNELSKYVKAISWQIEDYEHTLSVVTASPVKFSLSPEDLLVRRLFLSSTKQFAAEIHSHYLNSTQANLAKIHQPSSIMSNNQGYRYSRLQNEDEAAGSSGAGEQNDRFEDILFKQEKIIRDQDEDLEGLGESVRTLKNMSFQIGDELEAQNVMLDDLGEGMSRVDSKLDGVMKKIARLAHLDDAQDIAIDPKGYIIYCPCMGRFGNQIDHTIGVLSFARSMDRTLVLPNFIEFKHPKTTMVPFETLFQVKPLKKLVRVVTMTEFTKYIMPKIWPQEKRVAFCWSAHKSIFNSTAADGCHAKEGNPFGPYWDTLGVEFVEDTFYGEIKGGYDLGIRGTKKEWDERYPSDTYPVLAFTSSPAPFPSTVKSWENQKFLRWNSRIVEKAKQFISSTLTRPFVGVHLRNDADWARVCEHVDPSQNRPIFASAQCLGENHHEGHLTKEMCAPSKATILEQIVDQVGKIGAKSVFVSSDKDHMLDEINEALRPYEINAYKLNPDDSYISLAILGQADHFIGNCVSTFSLVVRRERDFGSQNRKPTTYFGHKLYKRKIDL</sequence>
<dbReference type="GO" id="GO:0000139">
    <property type="term" value="C:Golgi membrane"/>
    <property type="evidence" value="ECO:0007669"/>
    <property type="project" value="UniProtKB-SubCell"/>
</dbReference>
<keyword evidence="21" id="KW-0294">Fucose metabolism</keyword>
<keyword evidence="14" id="KW-0914">Notch signaling pathway</keyword>
<proteinExistence type="inferred from homology"/>
<keyword evidence="9" id="KW-0328">Glycosyltransferase</keyword>
<dbReference type="GO" id="GO:0046922">
    <property type="term" value="F:peptide-O-fucosyltransferase activity"/>
    <property type="evidence" value="ECO:0007669"/>
    <property type="project" value="UniProtKB-EC"/>
</dbReference>
<gene>
    <name evidence="27" type="ORF">WR25_12243</name>
</gene>
<reference evidence="27 28" key="1">
    <citation type="journal article" date="2017" name="Curr. Biol.">
        <title>Genome architecture and evolution of a unichromosomal asexual nematode.</title>
        <authorList>
            <person name="Fradin H."/>
            <person name="Zegar C."/>
            <person name="Gutwein M."/>
            <person name="Lucas J."/>
            <person name="Kovtun M."/>
            <person name="Corcoran D."/>
            <person name="Baugh L.R."/>
            <person name="Kiontke K."/>
            <person name="Gunsalus K."/>
            <person name="Fitch D.H."/>
            <person name="Piano F."/>
        </authorList>
    </citation>
    <scope>NUCLEOTIDE SEQUENCE [LARGE SCALE GENOMIC DNA]</scope>
    <source>
        <strain evidence="27">PF1309</strain>
    </source>
</reference>
<dbReference type="InterPro" id="IPR000727">
    <property type="entry name" value="T_SNARE_dom"/>
</dbReference>
<dbReference type="STRING" id="2018661.A0A2A2LE78"/>
<dbReference type="InterPro" id="IPR039922">
    <property type="entry name" value="POFUT1"/>
</dbReference>
<dbReference type="InterPro" id="IPR015260">
    <property type="entry name" value="Syntaxin-6/10/61_N"/>
</dbReference>
<evidence type="ECO:0000256" key="15">
    <source>
        <dbReference type="ARBA" id="ARBA00022989"/>
    </source>
</evidence>
<evidence type="ECO:0000313" key="27">
    <source>
        <dbReference type="EMBL" id="PAV84512.1"/>
    </source>
</evidence>
<comment type="subcellular location">
    <subcellularLocation>
        <location evidence="1">Endoplasmic reticulum</location>
    </subcellularLocation>
    <subcellularLocation>
        <location evidence="2">Golgi apparatus membrane</location>
        <topology evidence="2">Single-pass type IV membrane protein</topology>
    </subcellularLocation>
</comment>
<evidence type="ECO:0000256" key="13">
    <source>
        <dbReference type="ARBA" id="ARBA00022927"/>
    </source>
</evidence>
<evidence type="ECO:0000256" key="23">
    <source>
        <dbReference type="ARBA" id="ARBA00033080"/>
    </source>
</evidence>
<dbReference type="SUPFAM" id="SSF47661">
    <property type="entry name" value="t-snare proteins"/>
    <property type="match status" value="1"/>
</dbReference>
<evidence type="ECO:0000256" key="4">
    <source>
        <dbReference type="ARBA" id="ARBA00009063"/>
    </source>
</evidence>
<feature type="non-terminal residue" evidence="27">
    <location>
        <position position="1"/>
    </location>
</feature>
<evidence type="ECO:0000313" key="28">
    <source>
        <dbReference type="Proteomes" id="UP000218231"/>
    </source>
</evidence>
<dbReference type="GO" id="GO:0007219">
    <property type="term" value="P:Notch signaling pathway"/>
    <property type="evidence" value="ECO:0007669"/>
    <property type="project" value="UniProtKB-KW"/>
</dbReference>
<evidence type="ECO:0000259" key="26">
    <source>
        <dbReference type="PROSITE" id="PS50192"/>
    </source>
</evidence>
<dbReference type="InterPro" id="IPR010989">
    <property type="entry name" value="SNARE"/>
</dbReference>
<dbReference type="PROSITE" id="PS50192">
    <property type="entry name" value="T_SNARE"/>
    <property type="match status" value="1"/>
</dbReference>
<keyword evidence="18" id="KW-0472">Membrane</keyword>
<comment type="pathway">
    <text evidence="3">Protein modification; protein glycosylation.</text>
</comment>
<dbReference type="SUPFAM" id="SSF58038">
    <property type="entry name" value="SNARE fusion complex"/>
    <property type="match status" value="1"/>
</dbReference>
<evidence type="ECO:0000256" key="22">
    <source>
        <dbReference type="ARBA" id="ARBA00023277"/>
    </source>
</evidence>
<dbReference type="EC" id="2.4.1.221" evidence="6"/>
<organism evidence="27 28">
    <name type="scientific">Diploscapter pachys</name>
    <dbReference type="NCBI Taxonomy" id="2018661"/>
    <lineage>
        <taxon>Eukaryota</taxon>
        <taxon>Metazoa</taxon>
        <taxon>Ecdysozoa</taxon>
        <taxon>Nematoda</taxon>
        <taxon>Chromadorea</taxon>
        <taxon>Rhabditida</taxon>
        <taxon>Rhabditina</taxon>
        <taxon>Rhabditomorpha</taxon>
        <taxon>Rhabditoidea</taxon>
        <taxon>Rhabditidae</taxon>
        <taxon>Diploscapter</taxon>
    </lineage>
</organism>
<comment type="similarity">
    <text evidence="5">Belongs to the glycosyltransferase 65 family.</text>
</comment>
<dbReference type="InterPro" id="IPR019378">
    <property type="entry name" value="GDP-Fuc_O-FucTrfase"/>
</dbReference>
<evidence type="ECO:0000256" key="7">
    <source>
        <dbReference type="ARBA" id="ARBA00021745"/>
    </source>
</evidence>
<keyword evidence="11" id="KW-0812">Transmembrane</keyword>
<dbReference type="GO" id="GO:0005783">
    <property type="term" value="C:endoplasmic reticulum"/>
    <property type="evidence" value="ECO:0007669"/>
    <property type="project" value="UniProtKB-SubCell"/>
</dbReference>
<accession>A0A2A2LE78</accession>
<keyword evidence="16" id="KW-0333">Golgi apparatus</keyword>
<evidence type="ECO:0000256" key="18">
    <source>
        <dbReference type="ARBA" id="ARBA00023136"/>
    </source>
</evidence>
<dbReference type="CDD" id="cd11302">
    <property type="entry name" value="O-FucT-1"/>
    <property type="match status" value="1"/>
</dbReference>
<evidence type="ECO:0000256" key="17">
    <source>
        <dbReference type="ARBA" id="ARBA00023054"/>
    </source>
</evidence>
<evidence type="ECO:0000256" key="16">
    <source>
        <dbReference type="ARBA" id="ARBA00023034"/>
    </source>
</evidence>
<name>A0A2A2LE78_9BILA</name>
<evidence type="ECO:0000256" key="24">
    <source>
        <dbReference type="ARBA" id="ARBA00047273"/>
    </source>
</evidence>
<feature type="domain" description="T-SNARE coiled-coil homology" evidence="26">
    <location>
        <begin position="146"/>
        <end position="208"/>
    </location>
</feature>
<keyword evidence="10" id="KW-0808">Transferase</keyword>
<dbReference type="CDD" id="cd15851">
    <property type="entry name" value="SNARE_Syntaxin6"/>
    <property type="match status" value="1"/>
</dbReference>
<dbReference type="Pfam" id="PF10250">
    <property type="entry name" value="O-FucT"/>
    <property type="match status" value="1"/>
</dbReference>
<evidence type="ECO:0000256" key="21">
    <source>
        <dbReference type="ARBA" id="ARBA00023253"/>
    </source>
</evidence>
<evidence type="ECO:0000256" key="1">
    <source>
        <dbReference type="ARBA" id="ARBA00004240"/>
    </source>
</evidence>
<dbReference type="Proteomes" id="UP000218231">
    <property type="component" value="Unassembled WGS sequence"/>
</dbReference>
<evidence type="ECO:0000256" key="12">
    <source>
        <dbReference type="ARBA" id="ARBA00022824"/>
    </source>
</evidence>
<dbReference type="Gene3D" id="3.40.50.11350">
    <property type="match status" value="1"/>
</dbReference>
<dbReference type="PANTHER" id="PTHR21420:SF10">
    <property type="entry name" value="GDP-FUCOSE PROTEIN O-FUCOSYLTRANSFERASE 1"/>
    <property type="match status" value="1"/>
</dbReference>
<dbReference type="Gene3D" id="1.20.5.110">
    <property type="match status" value="1"/>
</dbReference>
<dbReference type="SMART" id="SM00397">
    <property type="entry name" value="t_SNARE"/>
    <property type="match status" value="1"/>
</dbReference>
<dbReference type="GO" id="GO:0006004">
    <property type="term" value="P:fucose metabolic process"/>
    <property type="evidence" value="ECO:0007669"/>
    <property type="project" value="UniProtKB-KW"/>
</dbReference>
<dbReference type="Gene3D" id="3.40.50.11340">
    <property type="match status" value="1"/>
</dbReference>
<evidence type="ECO:0000256" key="25">
    <source>
        <dbReference type="ARBA" id="ARBA00048647"/>
    </source>
</evidence>
<dbReference type="GO" id="GO:0015031">
    <property type="term" value="P:protein transport"/>
    <property type="evidence" value="ECO:0007669"/>
    <property type="project" value="UniProtKB-KW"/>
</dbReference>
<evidence type="ECO:0000256" key="19">
    <source>
        <dbReference type="ARBA" id="ARBA00023157"/>
    </source>
</evidence>
<dbReference type="FunFam" id="1.20.5.110:FF:000006">
    <property type="entry name" value="Syntaxin 6"/>
    <property type="match status" value="1"/>
</dbReference>
<dbReference type="AlphaFoldDB" id="A0A2A2LE78"/>
<comment type="caution">
    <text evidence="27">The sequence shown here is derived from an EMBL/GenBank/DDBJ whole genome shotgun (WGS) entry which is preliminary data.</text>
</comment>
<comment type="catalytic activity">
    <reaction evidence="24">
        <text>L-threonyl-[protein] + GDP-beta-L-fucose = 3-O-(alpha-L-fucosyl)-L-threonyl-[protein] + GDP + H(+)</text>
        <dbReference type="Rhea" id="RHEA:70491"/>
        <dbReference type="Rhea" id="RHEA-COMP:11060"/>
        <dbReference type="Rhea" id="RHEA-COMP:17915"/>
        <dbReference type="ChEBI" id="CHEBI:15378"/>
        <dbReference type="ChEBI" id="CHEBI:30013"/>
        <dbReference type="ChEBI" id="CHEBI:57273"/>
        <dbReference type="ChEBI" id="CHEBI:58189"/>
        <dbReference type="ChEBI" id="CHEBI:189631"/>
        <dbReference type="EC" id="2.4.1.221"/>
    </reaction>
    <physiologicalReaction direction="left-to-right" evidence="24">
        <dbReference type="Rhea" id="RHEA:70492"/>
    </physiologicalReaction>
</comment>